<evidence type="ECO:0000313" key="2">
    <source>
        <dbReference type="Proteomes" id="UP000179334"/>
    </source>
</evidence>
<dbReference type="Proteomes" id="UP000179334">
    <property type="component" value="Unassembled WGS sequence"/>
</dbReference>
<dbReference type="AlphaFoldDB" id="A0A1F6SWC7"/>
<sequence>MQGFRGLGRGLQTALDGLAERGRAGVALQVFRHQPPAGEMIGHGKIFHVRERLDEPGTQQRNLVGHHHRPLEQHGLERGRAGGQQHDVGGAHRLARMAVQARDRQVPGVLPFDGVLEDHARAAIHEWRDEMQLRVARMQPLGGAHEQYGMRLELAYAAAGQERDYGFVAGQLQLLAQRGPIHLAGDFIGQRVADECRRHLVLLVELRFEREQRQHPIDRAPDLAHPVAAPGPDLRTDILDGRNAGALQALGQPQVEPGRIDADEQIGRIGDKMPGQVATDAQQLEQSAGDLGHAQHRQRLDRHQALAALGDHERPAHALETDARQALAQLAQQPGAQLIAGHLAGDHRNS</sequence>
<protein>
    <submittedName>
        <fullName evidence="1">Uncharacterized protein</fullName>
    </submittedName>
</protein>
<accession>A0A1F6SWC7</accession>
<name>A0A1F6SWC7_9PROT</name>
<gene>
    <name evidence="1" type="ORF">A2V91_04285</name>
</gene>
<reference evidence="1 2" key="1">
    <citation type="journal article" date="2016" name="Nat. Commun.">
        <title>Thousands of microbial genomes shed light on interconnected biogeochemical processes in an aquifer system.</title>
        <authorList>
            <person name="Anantharaman K."/>
            <person name="Brown C.T."/>
            <person name="Hug L.A."/>
            <person name="Sharon I."/>
            <person name="Castelle C.J."/>
            <person name="Probst A.J."/>
            <person name="Thomas B.C."/>
            <person name="Singh A."/>
            <person name="Wilkins M.J."/>
            <person name="Karaoz U."/>
            <person name="Brodie E.L."/>
            <person name="Williams K.H."/>
            <person name="Hubbard S.S."/>
            <person name="Banfield J.F."/>
        </authorList>
    </citation>
    <scope>NUCLEOTIDE SEQUENCE [LARGE SCALE GENOMIC DNA]</scope>
</reference>
<comment type="caution">
    <text evidence="1">The sequence shown here is derived from an EMBL/GenBank/DDBJ whole genome shotgun (WGS) entry which is preliminary data.</text>
</comment>
<evidence type="ECO:0000313" key="1">
    <source>
        <dbReference type="EMBL" id="OGI37036.1"/>
    </source>
</evidence>
<dbReference type="EMBL" id="MFSR01000110">
    <property type="protein sequence ID" value="OGI37036.1"/>
    <property type="molecule type" value="Genomic_DNA"/>
</dbReference>
<proteinExistence type="predicted"/>
<organism evidence="1 2">
    <name type="scientific">Candidatus Muproteobacteria bacterium RBG_16_64_10</name>
    <dbReference type="NCBI Taxonomy" id="1817757"/>
    <lineage>
        <taxon>Bacteria</taxon>
        <taxon>Pseudomonadati</taxon>
        <taxon>Pseudomonadota</taxon>
        <taxon>Candidatus Muproteobacteria</taxon>
    </lineage>
</organism>